<dbReference type="Proteomes" id="UP000694428">
    <property type="component" value="Unplaced"/>
</dbReference>
<keyword evidence="3" id="KW-1185">Reference proteome</keyword>
<protein>
    <submittedName>
        <fullName evidence="2">Uncharacterized protein</fullName>
    </submittedName>
</protein>
<reference evidence="2" key="2">
    <citation type="submission" date="2025-09" db="UniProtKB">
        <authorList>
            <consortium name="Ensembl"/>
        </authorList>
    </citation>
    <scope>IDENTIFICATION</scope>
</reference>
<feature type="compositionally biased region" description="Basic and acidic residues" evidence="1">
    <location>
        <begin position="77"/>
        <end position="103"/>
    </location>
</feature>
<dbReference type="Ensembl" id="ENSPSTT00000001428.1">
    <property type="protein sequence ID" value="ENSPSTP00000001356.1"/>
    <property type="gene ID" value="ENSPSTG00000001069.1"/>
</dbReference>
<name>A0A8C9EJU5_PAVCR</name>
<sequence>VGRAHQSLQDLVHGGRAAANRPGPRRGPPPSSPPPPPRGPPVAPARYAALTAATAAAPAALPPALARAAAAPQPLRYRRDPNGDGRAFPDDPETELHKQEARSRASARRQPPCRGTGQWGASGGGGRWHGAGNVV</sequence>
<organism evidence="2 3">
    <name type="scientific">Pavo cristatus</name>
    <name type="common">Indian peafowl</name>
    <name type="synonym">Blue peafowl</name>
    <dbReference type="NCBI Taxonomy" id="9049"/>
    <lineage>
        <taxon>Eukaryota</taxon>
        <taxon>Metazoa</taxon>
        <taxon>Chordata</taxon>
        <taxon>Craniata</taxon>
        <taxon>Vertebrata</taxon>
        <taxon>Euteleostomi</taxon>
        <taxon>Archelosauria</taxon>
        <taxon>Archosauria</taxon>
        <taxon>Dinosauria</taxon>
        <taxon>Saurischia</taxon>
        <taxon>Theropoda</taxon>
        <taxon>Coelurosauria</taxon>
        <taxon>Aves</taxon>
        <taxon>Neognathae</taxon>
        <taxon>Galloanserae</taxon>
        <taxon>Galliformes</taxon>
        <taxon>Phasianidae</taxon>
        <taxon>Phasianinae</taxon>
        <taxon>Pavo</taxon>
    </lineage>
</organism>
<feature type="compositionally biased region" description="Pro residues" evidence="1">
    <location>
        <begin position="25"/>
        <end position="43"/>
    </location>
</feature>
<feature type="region of interest" description="Disordered" evidence="1">
    <location>
        <begin position="66"/>
        <end position="135"/>
    </location>
</feature>
<feature type="region of interest" description="Disordered" evidence="1">
    <location>
        <begin position="1"/>
        <end position="45"/>
    </location>
</feature>
<accession>A0A8C9EJU5</accession>
<dbReference type="AlphaFoldDB" id="A0A8C9EJU5"/>
<evidence type="ECO:0000313" key="3">
    <source>
        <dbReference type="Proteomes" id="UP000694428"/>
    </source>
</evidence>
<proteinExistence type="predicted"/>
<feature type="compositionally biased region" description="Gly residues" evidence="1">
    <location>
        <begin position="117"/>
        <end position="129"/>
    </location>
</feature>
<reference evidence="2" key="1">
    <citation type="submission" date="2025-08" db="UniProtKB">
        <authorList>
            <consortium name="Ensembl"/>
        </authorList>
    </citation>
    <scope>IDENTIFICATION</scope>
</reference>
<evidence type="ECO:0000313" key="2">
    <source>
        <dbReference type="Ensembl" id="ENSPSTP00000001356.1"/>
    </source>
</evidence>
<feature type="compositionally biased region" description="Low complexity" evidence="1">
    <location>
        <begin position="66"/>
        <end position="75"/>
    </location>
</feature>
<evidence type="ECO:0000256" key="1">
    <source>
        <dbReference type="SAM" id="MobiDB-lite"/>
    </source>
</evidence>